<evidence type="ECO:0000256" key="1">
    <source>
        <dbReference type="SAM" id="MobiDB-lite"/>
    </source>
</evidence>
<evidence type="ECO:0000313" key="2">
    <source>
        <dbReference type="EMBL" id="MFC1405816.1"/>
    </source>
</evidence>
<reference evidence="2 3" key="1">
    <citation type="submission" date="2024-09" db="EMBL/GenBank/DDBJ databases">
        <authorList>
            <person name="Lee S.D."/>
        </authorList>
    </citation>
    <scope>NUCLEOTIDE SEQUENCE [LARGE SCALE GENOMIC DNA]</scope>
    <source>
        <strain evidence="2 3">N1-5</strain>
    </source>
</reference>
<accession>A0ABV6UWT3</accession>
<name>A0ABV6UWT3_9ACTN</name>
<dbReference type="EMBL" id="JBHEZZ010000023">
    <property type="protein sequence ID" value="MFC1405816.1"/>
    <property type="molecule type" value="Genomic_DNA"/>
</dbReference>
<comment type="caution">
    <text evidence="2">The sequence shown here is derived from an EMBL/GenBank/DDBJ whole genome shotgun (WGS) entry which is preliminary data.</text>
</comment>
<protein>
    <submittedName>
        <fullName evidence="2">DUF6573 family protein</fullName>
    </submittedName>
</protein>
<feature type="compositionally biased region" description="Polar residues" evidence="1">
    <location>
        <begin position="1"/>
        <end position="10"/>
    </location>
</feature>
<sequence length="172" mass="18462">MNDRNAQQGTTSGGAWEGGPDAFNSDTEQQQARASALLADFFGEPIDVYSRAQALADGVLFEATPSLCAEAGFMVPVALTAAAWADCVAWTEADDERQDAVQDQTGRLWDVLWMTRYAISRAPRGTVSLTVDLDRVPCDGRSSRATTVRLIADIGPGDDGEPVITIMQPHES</sequence>
<proteinExistence type="predicted"/>
<dbReference type="InterPro" id="IPR046480">
    <property type="entry name" value="DUF6573"/>
</dbReference>
<dbReference type="Pfam" id="PF20213">
    <property type="entry name" value="DUF6573"/>
    <property type="match status" value="1"/>
</dbReference>
<feature type="region of interest" description="Disordered" evidence="1">
    <location>
        <begin position="1"/>
        <end position="29"/>
    </location>
</feature>
<keyword evidence="3" id="KW-1185">Reference proteome</keyword>
<evidence type="ECO:0000313" key="3">
    <source>
        <dbReference type="Proteomes" id="UP001592528"/>
    </source>
</evidence>
<dbReference type="Proteomes" id="UP001592528">
    <property type="component" value="Unassembled WGS sequence"/>
</dbReference>
<gene>
    <name evidence="2" type="ORF">ACEZDJ_31450</name>
</gene>
<organism evidence="2 3">
    <name type="scientific">Streptacidiphilus cavernicola</name>
    <dbReference type="NCBI Taxonomy" id="3342716"/>
    <lineage>
        <taxon>Bacteria</taxon>
        <taxon>Bacillati</taxon>
        <taxon>Actinomycetota</taxon>
        <taxon>Actinomycetes</taxon>
        <taxon>Kitasatosporales</taxon>
        <taxon>Streptomycetaceae</taxon>
        <taxon>Streptacidiphilus</taxon>
    </lineage>
</organism>
<dbReference type="RefSeq" id="WP_198037640.1">
    <property type="nucleotide sequence ID" value="NZ_JBHEZZ010000023.1"/>
</dbReference>